<dbReference type="InterPro" id="IPR036663">
    <property type="entry name" value="Fumarylacetoacetase_C_sf"/>
</dbReference>
<evidence type="ECO:0000313" key="3">
    <source>
        <dbReference type="Proteomes" id="UP000502196"/>
    </source>
</evidence>
<dbReference type="GO" id="GO:0003824">
    <property type="term" value="F:catalytic activity"/>
    <property type="evidence" value="ECO:0007669"/>
    <property type="project" value="InterPro"/>
</dbReference>
<dbReference type="PANTHER" id="PTHR43211">
    <property type="entry name" value="FUMARYLACETOACETATE HYDROLASE"/>
    <property type="match status" value="1"/>
</dbReference>
<dbReference type="Gene3D" id="3.90.850.10">
    <property type="entry name" value="Fumarylacetoacetase-like, C-terminal domain"/>
    <property type="match status" value="1"/>
</dbReference>
<dbReference type="AlphaFoldDB" id="A0A6F9E754"/>
<organism evidence="2 3">
    <name type="scientific">Kyrpidia spormannii</name>
    <dbReference type="NCBI Taxonomy" id="2055160"/>
    <lineage>
        <taxon>Bacteria</taxon>
        <taxon>Bacillati</taxon>
        <taxon>Bacillota</taxon>
        <taxon>Bacilli</taxon>
        <taxon>Bacillales</taxon>
        <taxon>Alicyclobacillaceae</taxon>
        <taxon>Kyrpidia</taxon>
    </lineage>
</organism>
<reference evidence="2 3" key="1">
    <citation type="submission" date="2020-04" db="EMBL/GenBank/DDBJ databases">
        <authorList>
            <person name="Hogendoorn C."/>
        </authorList>
    </citation>
    <scope>NUCLEOTIDE SEQUENCE [LARGE SCALE GENOMIC DNA]</scope>
    <source>
        <strain evidence="2">COOX1</strain>
    </source>
</reference>
<accession>A0A6F9E754</accession>
<evidence type="ECO:0000259" key="1">
    <source>
        <dbReference type="Pfam" id="PF01557"/>
    </source>
</evidence>
<name>A0A6F9E754_9BACL</name>
<sequence length="337" mass="37865">MKFVSYQTAHFAPLRPGWILSDRWVVDMELSLYWGREEGIVDISPTLFPKTMYQVLQRWDLWLPMIRTIDTLMRERMANWGAQAEPGEQAHQFLGPLLHSADTVHLGPPVQPSTFRDFYAFEEHVRNARARRGLDVVPEWYEFPVFYFSNPNALLGPGEPVRRPPYTTMLDYELETACVLGKGGIDVSPEEAESMIAGYMILNDWSARDVQRAEMKVGLGPAKGKDFATSLGPWLVTPDELEPYRIGDRYDLEMTATVNGEVYSKGNLKDIYFTFPQMISRASQGVRLEPGELIGSGTVGSGCILELGPETHPWLQVGDTVMLTITGLGSLSNTVVE</sequence>
<dbReference type="SUPFAM" id="SSF56529">
    <property type="entry name" value="FAH"/>
    <property type="match status" value="1"/>
</dbReference>
<dbReference type="Proteomes" id="UP000502196">
    <property type="component" value="Chromosome"/>
</dbReference>
<dbReference type="PANTHER" id="PTHR43211:SF1">
    <property type="entry name" value="BLL6422 PROTEIN"/>
    <property type="match status" value="1"/>
</dbReference>
<evidence type="ECO:0000313" key="2">
    <source>
        <dbReference type="EMBL" id="CAB3393166.1"/>
    </source>
</evidence>
<dbReference type="Pfam" id="PF01557">
    <property type="entry name" value="FAA_hydrolase"/>
    <property type="match status" value="1"/>
</dbReference>
<dbReference type="EMBL" id="LR792683">
    <property type="protein sequence ID" value="CAB3393166.1"/>
    <property type="molecule type" value="Genomic_DNA"/>
</dbReference>
<protein>
    <submittedName>
        <fullName evidence="2">Fumarylacetoacetase</fullName>
    </submittedName>
</protein>
<proteinExistence type="predicted"/>
<dbReference type="RefSeq" id="WP_197945590.1">
    <property type="nucleotide sequence ID" value="NZ_CP047971.1"/>
</dbReference>
<feature type="domain" description="Fumarylacetoacetase-like C-terminal" evidence="1">
    <location>
        <begin position="115"/>
        <end position="336"/>
    </location>
</feature>
<dbReference type="InterPro" id="IPR011234">
    <property type="entry name" value="Fumarylacetoacetase-like_C"/>
</dbReference>
<gene>
    <name evidence="2" type="ORF">COOX1_1774</name>
</gene>